<dbReference type="InterPro" id="IPR023155">
    <property type="entry name" value="Cyt_c-552/4"/>
</dbReference>
<organism evidence="3 4">
    <name type="scientific">Desulfobaculum xiamenense</name>
    <dbReference type="NCBI Taxonomy" id="995050"/>
    <lineage>
        <taxon>Bacteria</taxon>
        <taxon>Pseudomonadati</taxon>
        <taxon>Thermodesulfobacteriota</taxon>
        <taxon>Desulfovibrionia</taxon>
        <taxon>Desulfovibrionales</taxon>
        <taxon>Desulfovibrionaceae</taxon>
        <taxon>Desulfobaculum</taxon>
    </lineage>
</organism>
<evidence type="ECO:0000313" key="4">
    <source>
        <dbReference type="Proteomes" id="UP000580856"/>
    </source>
</evidence>
<dbReference type="InterPro" id="IPR036280">
    <property type="entry name" value="Multihaem_cyt_sf"/>
</dbReference>
<keyword evidence="1" id="KW-0732">Signal</keyword>
<feature type="signal peptide" evidence="1">
    <location>
        <begin position="1"/>
        <end position="22"/>
    </location>
</feature>
<evidence type="ECO:0000313" key="3">
    <source>
        <dbReference type="EMBL" id="NJB68171.1"/>
    </source>
</evidence>
<evidence type="ECO:0000256" key="1">
    <source>
        <dbReference type="SAM" id="SignalP"/>
    </source>
</evidence>
<dbReference type="Pfam" id="PF13435">
    <property type="entry name" value="Cytochrome_C554"/>
    <property type="match status" value="1"/>
</dbReference>
<sequence length="152" mass="16400">MRIRLVGALVALALVSAAPALAQDARYLGSAACAECHEKQYENFQKYAKKAKSSHSIQIMASDLTKDEVRECYGCHTTGYGQPGGFKSFDETPELGHAGCEVCHGPGSTHVEEGGDPSLIKGTLNIKDCEHCHNEERVGTFNFKPMLYGGAH</sequence>
<evidence type="ECO:0000259" key="2">
    <source>
        <dbReference type="Pfam" id="PF13435"/>
    </source>
</evidence>
<dbReference type="EMBL" id="JAATJA010000002">
    <property type="protein sequence ID" value="NJB68171.1"/>
    <property type="molecule type" value="Genomic_DNA"/>
</dbReference>
<name>A0A846QJ32_9BACT</name>
<accession>A0A846QJ32</accession>
<keyword evidence="4" id="KW-1185">Reference proteome</keyword>
<protein>
    <recommendedName>
        <fullName evidence="2">Cytochrome c-552/4 domain-containing protein</fullName>
    </recommendedName>
</protein>
<gene>
    <name evidence="3" type="ORF">GGQ74_001844</name>
</gene>
<proteinExistence type="predicted"/>
<feature type="chain" id="PRO_5032635983" description="Cytochrome c-552/4 domain-containing protein" evidence="1">
    <location>
        <begin position="23"/>
        <end position="152"/>
    </location>
</feature>
<dbReference type="Proteomes" id="UP000580856">
    <property type="component" value="Unassembled WGS sequence"/>
</dbReference>
<dbReference type="AlphaFoldDB" id="A0A846QJ32"/>
<dbReference type="SUPFAM" id="SSF48695">
    <property type="entry name" value="Multiheme cytochromes"/>
    <property type="match status" value="1"/>
</dbReference>
<feature type="domain" description="Cytochrome c-552/4" evidence="2">
    <location>
        <begin position="32"/>
        <end position="105"/>
    </location>
</feature>
<dbReference type="RefSeq" id="WP_167941258.1">
    <property type="nucleotide sequence ID" value="NZ_JAATJA010000002.1"/>
</dbReference>
<reference evidence="3 4" key="1">
    <citation type="submission" date="2020-03" db="EMBL/GenBank/DDBJ databases">
        <title>Genomic Encyclopedia of Type Strains, Phase IV (KMG-IV): sequencing the most valuable type-strain genomes for metagenomic binning, comparative biology and taxonomic classification.</title>
        <authorList>
            <person name="Goeker M."/>
        </authorList>
    </citation>
    <scope>NUCLEOTIDE SEQUENCE [LARGE SCALE GENOMIC DNA]</scope>
    <source>
        <strain evidence="3 4">DSM 24233</strain>
    </source>
</reference>
<dbReference type="Gene3D" id="1.10.1130.10">
    <property type="entry name" value="Flavocytochrome C3, Chain A"/>
    <property type="match status" value="1"/>
</dbReference>
<comment type="caution">
    <text evidence="3">The sequence shown here is derived from an EMBL/GenBank/DDBJ whole genome shotgun (WGS) entry which is preliminary data.</text>
</comment>